<comment type="caution">
    <text evidence="1">The sequence shown here is derived from an EMBL/GenBank/DDBJ whole genome shotgun (WGS) entry which is preliminary data.</text>
</comment>
<protein>
    <submittedName>
        <fullName evidence="1">Uncharacterized protein</fullName>
    </submittedName>
</protein>
<accession>X0TT05</accession>
<proteinExistence type="predicted"/>
<dbReference type="Gene3D" id="2.60.40.1120">
    <property type="entry name" value="Carboxypeptidase-like, regulatory domain"/>
    <property type="match status" value="3"/>
</dbReference>
<dbReference type="InterPro" id="IPR008969">
    <property type="entry name" value="CarboxyPept-like_regulatory"/>
</dbReference>
<reference evidence="1" key="1">
    <citation type="journal article" date="2014" name="Front. Microbiol.">
        <title>High frequency of phylogenetically diverse reductive dehalogenase-homologous genes in deep subseafloor sedimentary metagenomes.</title>
        <authorList>
            <person name="Kawai M."/>
            <person name="Futagami T."/>
            <person name="Toyoda A."/>
            <person name="Takaki Y."/>
            <person name="Nishi S."/>
            <person name="Hori S."/>
            <person name="Arai W."/>
            <person name="Tsubouchi T."/>
            <person name="Morono Y."/>
            <person name="Uchiyama I."/>
            <person name="Ito T."/>
            <person name="Fujiyama A."/>
            <person name="Inagaki F."/>
            <person name="Takami H."/>
        </authorList>
    </citation>
    <scope>NUCLEOTIDE SEQUENCE</scope>
    <source>
        <strain evidence="1">Expedition CK06-06</strain>
    </source>
</reference>
<gene>
    <name evidence="1" type="ORF">S01H1_29460</name>
</gene>
<dbReference type="AlphaFoldDB" id="X0TT05"/>
<feature type="non-terminal residue" evidence="1">
    <location>
        <position position="276"/>
    </location>
</feature>
<dbReference type="SUPFAM" id="SSF49464">
    <property type="entry name" value="Carboxypeptidase regulatory domain-like"/>
    <property type="match status" value="3"/>
</dbReference>
<feature type="non-terminal residue" evidence="1">
    <location>
        <position position="1"/>
    </location>
</feature>
<name>X0TT05_9ZZZZ</name>
<sequence>PTGLMDGRWTVAMVPRALTGTVVEAGTARPISGALVSINDVTSLSDANGRYELRYVEPGTGIAVSSPAHRPSSSLAYTGQATQELVLNPWEVALTVLDGATGEPLPQARITSPRSSTFTDAQGRASLSVLPGTLVTVTAEAYRTATLVYEGQELLDVSLHRMLTVELRDTETGSPVPNALLQVFSGEPELTLLRTDSEGRVELEDASAALTVTVKAPGYRRVSVPVTHTAEMRIDLEPFQVRGVRAPFGLLAVPDRMEALLSLVESSELNAIVLDV</sequence>
<dbReference type="EMBL" id="BARS01018063">
    <property type="protein sequence ID" value="GAF90326.1"/>
    <property type="molecule type" value="Genomic_DNA"/>
</dbReference>
<evidence type="ECO:0000313" key="1">
    <source>
        <dbReference type="EMBL" id="GAF90326.1"/>
    </source>
</evidence>
<organism evidence="1">
    <name type="scientific">marine sediment metagenome</name>
    <dbReference type="NCBI Taxonomy" id="412755"/>
    <lineage>
        <taxon>unclassified sequences</taxon>
        <taxon>metagenomes</taxon>
        <taxon>ecological metagenomes</taxon>
    </lineage>
</organism>